<keyword evidence="3" id="KW-1185">Reference proteome</keyword>
<reference evidence="4" key="1">
    <citation type="submission" date="2016-11" db="UniProtKB">
        <authorList>
            <consortium name="WormBaseParasite"/>
        </authorList>
    </citation>
    <scope>IDENTIFICATION</scope>
</reference>
<dbReference type="AlphaFoldDB" id="A0A1I8FF76"/>
<name>A0A1I8FF76_9PLAT</name>
<dbReference type="Proteomes" id="UP000095280">
    <property type="component" value="Unplaced"/>
</dbReference>
<sequence length="1071" mass="118323">HELGVKSADGDTEGAELCGQSESLTRRLRNIPPRLLGRPGHPKEAHSECGPTPAPPSQASHLTGKPHSTNTGPCLWAHNDAQFTDDDFKNLLSLGGATKEAQAAKLQLLDPHGEKRGRGFLEEIYRKYRKCDTGLRLNFSKEAGRRMLAKYPHQFAPLHRRHGCGPDLGARALPGTLIRLPLRTQEQAGESQICQRAYSEQEMRDLLDKTAQQARHLLLFTQSVPSSAAASRTARTARCRNRHAAQMHSDAAGRKRIWQICAPRRVCWPPAEYLAGDNGGAGDGSFAGQLKLHIDVQVNETEAKRVGIDTNVAKTTSDNWLLSVALGSGESLKMGSASPSRVSPFALSAGGTAVEPVDRGVAFCFLPLPIESPLLFHVNAPSQSPPADATWRRPPWTKPRAADPQGRWNAALLREAACAALVSALERLTAEKHHGRAFDLAAARGQQRIFFTSVGWRPLAQVVFLDESALCAAALALKPPKLCVVWPGHWLRPAPGLAEGLAPVFKPLLCASTCLDTDSGPCKIPFDYVLERVNTVSALSRGNRLEDALKRARSLMKYLDLNQTEFQRSPFRAGERVSECLKDRECPPYLFRLPSDLRGGNFHHEKYLPFLKAIGVLEEFDCTTYCKVLEEIHEDKNGSALKDSERKSCIELLTRLSELSKLPEPSEIFAPDHEGFLVLCSHLCFGSVKWLSKVDKLRFAHKDLAYGKTAGPLPFGKKKSSLLDSKEFFKAILWASRSSRSLFRTQDDAGATRLHFINDRRNLGTEKVLSDEWKTLQGPALVVVNDTTFNDEDIEGIQKLGVGSKGSQPWKTGQYGIGFNCVYHVTDVPMFLSDNRVLCVMDPHCRHMPHANTEIPGGMYKDEGLDESFAEDLTEILLFLSSVRTIQLSQLEADGKLTKVFETSSTISDPSACIRFRGECQRIGRQLIQKDFDPKLLHSCTQEPSNSGCQLTQRGSFPAKTRACLAMLFPMASGRHFRKVGVAARLDQSQKSQQKHRVFNLLPLPLTTDLPVHINGHFALDPSRRSLWEAHSSDASAEWNNLLVSTALPVCYATLLEAATQFLPLGQQVKK</sequence>
<dbReference type="InterPro" id="IPR058210">
    <property type="entry name" value="SACS/Nov_dom"/>
</dbReference>
<feature type="region of interest" description="Disordered" evidence="1">
    <location>
        <begin position="1"/>
        <end position="71"/>
    </location>
</feature>
<organism evidence="3 4">
    <name type="scientific">Macrostomum lignano</name>
    <dbReference type="NCBI Taxonomy" id="282301"/>
    <lineage>
        <taxon>Eukaryota</taxon>
        <taxon>Metazoa</taxon>
        <taxon>Spiralia</taxon>
        <taxon>Lophotrochozoa</taxon>
        <taxon>Platyhelminthes</taxon>
        <taxon>Rhabditophora</taxon>
        <taxon>Macrostomorpha</taxon>
        <taxon>Macrostomida</taxon>
        <taxon>Macrostomidae</taxon>
        <taxon>Macrostomum</taxon>
    </lineage>
</organism>
<accession>A0A1I8FF76</accession>
<evidence type="ECO:0000313" key="3">
    <source>
        <dbReference type="Proteomes" id="UP000095280"/>
    </source>
</evidence>
<dbReference type="WBParaSite" id="maker-unitig_32579-snap-gene-0.2-mRNA-1">
    <property type="protein sequence ID" value="maker-unitig_32579-snap-gene-0.2-mRNA-1"/>
    <property type="gene ID" value="maker-unitig_32579-snap-gene-0.2"/>
</dbReference>
<proteinExistence type="predicted"/>
<protein>
    <submittedName>
        <fullName evidence="4">ANK_REP_REGION domain-containing protein</fullName>
    </submittedName>
</protein>
<dbReference type="Pfam" id="PF25794">
    <property type="entry name" value="SACS"/>
    <property type="match status" value="2"/>
</dbReference>
<feature type="domain" description="Sacsin/Nov" evidence="2">
    <location>
        <begin position="745"/>
        <end position="860"/>
    </location>
</feature>
<dbReference type="PANTHER" id="PTHR46919:SF2">
    <property type="entry name" value="SACSIN"/>
    <property type="match status" value="1"/>
</dbReference>
<evidence type="ECO:0000313" key="4">
    <source>
        <dbReference type="WBParaSite" id="maker-unitig_32579-snap-gene-0.2-mRNA-1"/>
    </source>
</evidence>
<evidence type="ECO:0000256" key="1">
    <source>
        <dbReference type="SAM" id="MobiDB-lite"/>
    </source>
</evidence>
<evidence type="ECO:0000259" key="2">
    <source>
        <dbReference type="Pfam" id="PF25794"/>
    </source>
</evidence>
<feature type="compositionally biased region" description="Polar residues" evidence="1">
    <location>
        <begin position="57"/>
        <end position="71"/>
    </location>
</feature>
<feature type="domain" description="Sacsin/Nov" evidence="2">
    <location>
        <begin position="128"/>
        <end position="225"/>
    </location>
</feature>
<dbReference type="PANTHER" id="PTHR46919">
    <property type="entry name" value="ZINC FINGER, C3HC4 TYPE (RING FINGER) FAMILY PROTEIN"/>
    <property type="match status" value="1"/>
</dbReference>